<dbReference type="AlphaFoldDB" id="A0A4S4B224"/>
<dbReference type="Pfam" id="PF05345">
    <property type="entry name" value="He_PIG"/>
    <property type="match status" value="1"/>
</dbReference>
<keyword evidence="3" id="KW-1185">Reference proteome</keyword>
<dbReference type="GO" id="GO:0005509">
    <property type="term" value="F:calcium ion binding"/>
    <property type="evidence" value="ECO:0007669"/>
    <property type="project" value="InterPro"/>
</dbReference>
<dbReference type="Gene3D" id="2.60.40.10">
    <property type="entry name" value="Immunoglobulins"/>
    <property type="match status" value="1"/>
</dbReference>
<protein>
    <recommendedName>
        <fullName evidence="1">Dystroglycan-type cadherin-like domain-containing protein</fullName>
    </recommendedName>
</protein>
<dbReference type="EMBL" id="SSOC01000002">
    <property type="protein sequence ID" value="THF66644.1"/>
    <property type="molecule type" value="Genomic_DNA"/>
</dbReference>
<dbReference type="SUPFAM" id="SSF49313">
    <property type="entry name" value="Cadherin-like"/>
    <property type="match status" value="1"/>
</dbReference>
<comment type="caution">
    <text evidence="2">The sequence shown here is derived from an EMBL/GenBank/DDBJ whole genome shotgun (WGS) entry which is preliminary data.</text>
</comment>
<evidence type="ECO:0000259" key="1">
    <source>
        <dbReference type="SMART" id="SM00736"/>
    </source>
</evidence>
<dbReference type="OrthoDB" id="6091599at2"/>
<sequence>MGAGETAVERFSYLASNGTERSTGELAVTIEGTNDAPYLARSLQDVQLAKGKAFSWQVPAGSFLDPDRNDTLTYSATLKNGKPLPDWLRFDAATRTFSGTAPGNAKSSIEVRVVVSDGHGECSVAADTFKVNFGSTTILPKDKEGAGNCPDVPLPWFGSGHHGGSGAGQEHWGDKGILERFFDGFERNSSPGHKQVPGLDRGWFEQWNAPAKGWDDLRASGTSTGKSIETHWSQLQQALGRMDAERQGAPAWSQPQHGADLSGLAGLLHGSSQQARGGVDAFSLAGGGTQLKGFAGLREGLGRLRC</sequence>
<name>A0A4S4B224_9RHOO</name>
<feature type="domain" description="Dystroglycan-type cadherin-like" evidence="1">
    <location>
        <begin position="38"/>
        <end position="140"/>
    </location>
</feature>
<evidence type="ECO:0000313" key="2">
    <source>
        <dbReference type="EMBL" id="THF66644.1"/>
    </source>
</evidence>
<dbReference type="InterPro" id="IPR015919">
    <property type="entry name" value="Cadherin-like_sf"/>
</dbReference>
<reference evidence="2 3" key="1">
    <citation type="submission" date="2019-04" db="EMBL/GenBank/DDBJ databases">
        <title>Azoarcus nasutitermitis sp. nov. isolated from termite nest.</title>
        <authorList>
            <person name="Lin S.-Y."/>
            <person name="Hameed A."/>
            <person name="Hsu Y.-H."/>
            <person name="Young C.-C."/>
        </authorList>
    </citation>
    <scope>NUCLEOTIDE SEQUENCE [LARGE SCALE GENOMIC DNA]</scope>
    <source>
        <strain evidence="2 3">CC-YHH838</strain>
    </source>
</reference>
<organism evidence="2 3">
    <name type="scientific">Pseudothauera nasutitermitis</name>
    <dbReference type="NCBI Taxonomy" id="2565930"/>
    <lineage>
        <taxon>Bacteria</taxon>
        <taxon>Pseudomonadati</taxon>
        <taxon>Pseudomonadota</taxon>
        <taxon>Betaproteobacteria</taxon>
        <taxon>Rhodocyclales</taxon>
        <taxon>Zoogloeaceae</taxon>
        <taxon>Pseudothauera</taxon>
    </lineage>
</organism>
<dbReference type="GO" id="GO:0016020">
    <property type="term" value="C:membrane"/>
    <property type="evidence" value="ECO:0007669"/>
    <property type="project" value="InterPro"/>
</dbReference>
<proteinExistence type="predicted"/>
<gene>
    <name evidence="2" type="ORF">E6C76_05130</name>
</gene>
<dbReference type="InterPro" id="IPR013783">
    <property type="entry name" value="Ig-like_fold"/>
</dbReference>
<dbReference type="Proteomes" id="UP000308430">
    <property type="component" value="Unassembled WGS sequence"/>
</dbReference>
<accession>A0A4S4B224</accession>
<dbReference type="InterPro" id="IPR006644">
    <property type="entry name" value="Cadg"/>
</dbReference>
<evidence type="ECO:0000313" key="3">
    <source>
        <dbReference type="Proteomes" id="UP000308430"/>
    </source>
</evidence>
<dbReference type="SMART" id="SM00736">
    <property type="entry name" value="CADG"/>
    <property type="match status" value="1"/>
</dbReference>